<dbReference type="RefSeq" id="WP_188230619.1">
    <property type="nucleotide sequence ID" value="NZ_JACVXB010000005.1"/>
</dbReference>
<keyword evidence="2" id="KW-1185">Reference proteome</keyword>
<evidence type="ECO:0000313" key="2">
    <source>
        <dbReference type="Proteomes" id="UP000600588"/>
    </source>
</evidence>
<dbReference type="Proteomes" id="UP000600588">
    <property type="component" value="Unassembled WGS sequence"/>
</dbReference>
<comment type="caution">
    <text evidence="1">The sequence shown here is derived from an EMBL/GenBank/DDBJ whole genome shotgun (WGS) entry which is preliminary data.</text>
</comment>
<dbReference type="EMBL" id="JACVXB010000005">
    <property type="protein sequence ID" value="MBD0832827.1"/>
    <property type="molecule type" value="Genomic_DNA"/>
</dbReference>
<protein>
    <submittedName>
        <fullName evidence="1">Uncharacterized protein</fullName>
    </submittedName>
</protein>
<gene>
    <name evidence="1" type="ORF">ICJ83_11845</name>
</gene>
<accession>A0A8J6Q9V9</accession>
<proteinExistence type="predicted"/>
<dbReference type="AlphaFoldDB" id="A0A8J6Q9V9"/>
<reference evidence="1 2" key="1">
    <citation type="submission" date="2020-09" db="EMBL/GenBank/DDBJ databases">
        <title>TT11 complete genome.</title>
        <authorList>
            <person name="Wu Z."/>
        </authorList>
    </citation>
    <scope>NUCLEOTIDE SEQUENCE [LARGE SCALE GENOMIC DNA]</scope>
    <source>
        <strain evidence="1 2">TT11</strain>
    </source>
</reference>
<organism evidence="1 2">
    <name type="scientific">Aestuariibaculum sediminum</name>
    <dbReference type="NCBI Taxonomy" id="2770637"/>
    <lineage>
        <taxon>Bacteria</taxon>
        <taxon>Pseudomonadati</taxon>
        <taxon>Bacteroidota</taxon>
        <taxon>Flavobacteriia</taxon>
        <taxon>Flavobacteriales</taxon>
        <taxon>Flavobacteriaceae</taxon>
    </lineage>
</organism>
<name>A0A8J6Q9V9_9FLAO</name>
<sequence>MDKQLDAIYTELGNRLIMPMLFYLPKHLWLKADPDTFQYPKYDEYFDCVILIETSGKNYVLEEKHSYIHLMQKLHQLDMNMAKLIQLKEDLEQQSFKFFLDKYYQQLSFYVHISGWLNENVTKDINGVSEETLNAFKLQNDSFISHIKEFENCFLKTYSIKAVEEKFENIDISKFNPLKSINIPDAMEEKVEPTSKRIKKPKKILVTEEKAEAFLLKSVFNLEVDN</sequence>
<evidence type="ECO:0000313" key="1">
    <source>
        <dbReference type="EMBL" id="MBD0832827.1"/>
    </source>
</evidence>